<dbReference type="CDD" id="cd24033">
    <property type="entry name" value="ASKHA_NBD_NodU_CmcH-like_N"/>
    <property type="match status" value="1"/>
</dbReference>
<organism evidence="4 5">
    <name type="scientific">Rugamonas rubra</name>
    <dbReference type="NCBI Taxonomy" id="758825"/>
    <lineage>
        <taxon>Bacteria</taxon>
        <taxon>Pseudomonadati</taxon>
        <taxon>Pseudomonadota</taxon>
        <taxon>Betaproteobacteria</taxon>
        <taxon>Burkholderiales</taxon>
        <taxon>Oxalobacteraceae</taxon>
        <taxon>Telluria group</taxon>
        <taxon>Rugamonas</taxon>
    </lineage>
</organism>
<dbReference type="InterPro" id="IPR003696">
    <property type="entry name" value="Carbtransf_dom"/>
</dbReference>
<dbReference type="OrthoDB" id="9780777at2"/>
<dbReference type="STRING" id="758825.SAMN02982985_00231"/>
<dbReference type="AlphaFoldDB" id="A0A1I4HW30"/>
<dbReference type="RefSeq" id="WP_093382486.1">
    <property type="nucleotide sequence ID" value="NZ_FOTW01000004.1"/>
</dbReference>
<dbReference type="InterPro" id="IPR038152">
    <property type="entry name" value="Carbam_trans_C_sf"/>
</dbReference>
<dbReference type="Pfam" id="PF02543">
    <property type="entry name" value="Carbam_trans_N"/>
    <property type="match status" value="1"/>
</dbReference>
<evidence type="ECO:0000256" key="1">
    <source>
        <dbReference type="ARBA" id="ARBA00006129"/>
    </source>
</evidence>
<sequence>MRHYIGIACTGHENALAIVDSSGEILFAEATERFLQNKRAVNTPADDPLRIRDLMEKYCASSEEIVVAKTWSQLSAAKMQADAARIFKAVAGADPVADRDWINRVVFHAGLWDKLIGPNRQLAGNGVERYCNMQGKKFISRAYDHHLTHAAYACFTSPFERAVCAVFDGYGEGVHSSFFRYADGRLALIEHEASPNNLFGSLSSLGLYYGYTICSLFGFDIVNGEEWKVMGLAPYGKLDGELYAILQRHIHVDGLNLVVGEHAAASYRQLRAYARRPGQTYQDMADIAHTAQHHFNELMFGVLRHLHGLGISDNLVLAGGCALNSTTNGLVEAATDFRHLHVPPAPSDDGNAVGAALLALQEDGGGVPARRFHSPYLGSAIEKKELDLFRKNAARLGRVEIAPENICRYVAAELAKGKVVAWVQGRAEFGPRALGNRSILADPRNAAMKGKINAIVKFRESFRPFAPSVLDEFGERYFENYSSTPYMERTLTIRASRRAEIAAVCHADNTGRLQSVRREWNPRFYDLISAFNEITGTPMLLNTSLNVMGKPIVHSAADAISVFLSSGLDLLVIDDEVFQKDEEVSA</sequence>
<protein>
    <submittedName>
        <fullName evidence="4">Carbamoyltransferase</fullName>
    </submittedName>
</protein>
<dbReference type="Gene3D" id="3.30.420.40">
    <property type="match status" value="2"/>
</dbReference>
<dbReference type="PANTHER" id="PTHR34847:SF1">
    <property type="entry name" value="NODULATION PROTEIN U"/>
    <property type="match status" value="1"/>
</dbReference>
<dbReference type="GO" id="GO:0016740">
    <property type="term" value="F:transferase activity"/>
    <property type="evidence" value="ECO:0007669"/>
    <property type="project" value="UniProtKB-KW"/>
</dbReference>
<evidence type="ECO:0000313" key="4">
    <source>
        <dbReference type="EMBL" id="SFL45616.1"/>
    </source>
</evidence>
<evidence type="ECO:0000313" key="5">
    <source>
        <dbReference type="Proteomes" id="UP000199470"/>
    </source>
</evidence>
<dbReference type="InterPro" id="IPR051338">
    <property type="entry name" value="NodU/CmcH_Carbamoyltrnsfr"/>
</dbReference>
<comment type="similarity">
    <text evidence="1">Belongs to the NodU/CmcH family.</text>
</comment>
<evidence type="ECO:0000259" key="3">
    <source>
        <dbReference type="Pfam" id="PF16861"/>
    </source>
</evidence>
<dbReference type="Gene3D" id="3.90.870.20">
    <property type="entry name" value="Carbamoyltransferase, C-terminal domain"/>
    <property type="match status" value="1"/>
</dbReference>
<proteinExistence type="inferred from homology"/>
<dbReference type="PANTHER" id="PTHR34847">
    <property type="entry name" value="NODULATION PROTEIN U"/>
    <property type="match status" value="1"/>
</dbReference>
<feature type="domain" description="Carbamoyltransferase C-terminal" evidence="3">
    <location>
        <begin position="411"/>
        <end position="580"/>
    </location>
</feature>
<evidence type="ECO:0000259" key="2">
    <source>
        <dbReference type="Pfam" id="PF02543"/>
    </source>
</evidence>
<keyword evidence="5" id="KW-1185">Reference proteome</keyword>
<reference evidence="4 5" key="1">
    <citation type="submission" date="2016-10" db="EMBL/GenBank/DDBJ databases">
        <authorList>
            <person name="de Groot N.N."/>
        </authorList>
    </citation>
    <scope>NUCLEOTIDE SEQUENCE [LARGE SCALE GENOMIC DNA]</scope>
    <source>
        <strain evidence="4 5">ATCC 43154</strain>
    </source>
</reference>
<keyword evidence="4" id="KW-0808">Transferase</keyword>
<dbReference type="InterPro" id="IPR043129">
    <property type="entry name" value="ATPase_NBD"/>
</dbReference>
<feature type="domain" description="Carbamoyltransferase" evidence="2">
    <location>
        <begin position="4"/>
        <end position="357"/>
    </location>
</feature>
<dbReference type="Pfam" id="PF16861">
    <property type="entry name" value="Carbam_trans_C"/>
    <property type="match status" value="1"/>
</dbReference>
<accession>A0A1I4HW30</accession>
<dbReference type="InterPro" id="IPR031730">
    <property type="entry name" value="Carbam_trans_C"/>
</dbReference>
<gene>
    <name evidence="4" type="ORF">SAMN02982985_00231</name>
</gene>
<dbReference type="EMBL" id="FOTW01000004">
    <property type="protein sequence ID" value="SFL45616.1"/>
    <property type="molecule type" value="Genomic_DNA"/>
</dbReference>
<dbReference type="SUPFAM" id="SSF53067">
    <property type="entry name" value="Actin-like ATPase domain"/>
    <property type="match status" value="1"/>
</dbReference>
<name>A0A1I4HW30_9BURK</name>
<dbReference type="Proteomes" id="UP000199470">
    <property type="component" value="Unassembled WGS sequence"/>
</dbReference>